<evidence type="ECO:0000313" key="8">
    <source>
        <dbReference type="EMBL" id="MEC5341894.1"/>
    </source>
</evidence>
<name>A0ABU6JMJ3_9GAMM</name>
<evidence type="ECO:0000256" key="6">
    <source>
        <dbReference type="ARBA" id="ARBA00023136"/>
    </source>
</evidence>
<dbReference type="PANTHER" id="PTHR30106:SF2">
    <property type="entry name" value="UPF0324 INNER MEMBRANE PROTEIN YEIH"/>
    <property type="match status" value="1"/>
</dbReference>
<feature type="transmembrane region" description="Helical" evidence="7">
    <location>
        <begin position="307"/>
        <end position="323"/>
    </location>
</feature>
<feature type="transmembrane region" description="Helical" evidence="7">
    <location>
        <begin position="269"/>
        <end position="287"/>
    </location>
</feature>
<keyword evidence="4 7" id="KW-0812">Transmembrane</keyword>
<evidence type="ECO:0000313" key="9">
    <source>
        <dbReference type="Proteomes" id="UP001309705"/>
    </source>
</evidence>
<sequence>MAIPAVQQLTQCRNRTIQILPGLLIIGLTTYILLWLAAIPKVVLWGPGTLTLAIVAGVILGNTVYPWTRALCDPGAQWAKRHLLRWGIILYGFRLNFQQIAAIGITGVAIDFTIVTSTFLLACWLGRRVFKLDDETVILIGAGSSICGAAAVMATAPVVKASGDKIAVAVSTVVIFGTTAMFLYPWLYQLNLYYHWLSFNPQTFGIYLGSTLHEVAQVVAAGHAIGAETENIAVISKMLRVMMLAPFLLLLGMALKITRQKTAPAALESVALVFPWFALGFAAAAALNSTDVFSPALTSALTRLDNLLLTMAMIALGLTTRISDIRNAGTKPLLLALLLFIWLVVAGAGINLTFDRLFSQASIN</sequence>
<comment type="caution">
    <text evidence="8">The sequence shown here is derived from an EMBL/GenBank/DDBJ whole genome shotgun (WGS) entry which is preliminary data.</text>
</comment>
<reference evidence="8 9" key="1">
    <citation type="journal article" date="2017" name="Int. J. Syst. Evol. Microbiol.">
        <title>Brenneria populi subsp. brevivirga subsp. nov. isolated from symptomatic bark of Populus x euramericana canker, and description of Brenneria populi subsp. populi subsp. nov.</title>
        <authorList>
            <person name="Zheng M.H."/>
            <person name="Piao C.G."/>
            <person name="Xue H."/>
            <person name="Guo M.W."/>
            <person name="Li Y."/>
        </authorList>
    </citation>
    <scope>NUCLEOTIDE SEQUENCE [LARGE SCALE GENOMIC DNA]</scope>
    <source>
        <strain evidence="8 9">D9-5</strain>
    </source>
</reference>
<feature type="transmembrane region" description="Helical" evidence="7">
    <location>
        <begin position="20"/>
        <end position="38"/>
    </location>
</feature>
<evidence type="ECO:0000256" key="3">
    <source>
        <dbReference type="ARBA" id="ARBA00022475"/>
    </source>
</evidence>
<comment type="subcellular location">
    <subcellularLocation>
        <location evidence="1">Cell membrane</location>
        <topology evidence="1">Multi-pass membrane protein</topology>
    </subcellularLocation>
</comment>
<dbReference type="EMBL" id="JAYWTM010000001">
    <property type="protein sequence ID" value="MEC5341894.1"/>
    <property type="molecule type" value="Genomic_DNA"/>
</dbReference>
<evidence type="ECO:0000256" key="5">
    <source>
        <dbReference type="ARBA" id="ARBA00022989"/>
    </source>
</evidence>
<dbReference type="InterPro" id="IPR004630">
    <property type="entry name" value="UPF0324_YeiH-like"/>
</dbReference>
<keyword evidence="5 7" id="KW-1133">Transmembrane helix</keyword>
<keyword evidence="6 7" id="KW-0472">Membrane</keyword>
<keyword evidence="3" id="KW-1003">Cell membrane</keyword>
<feature type="transmembrane region" description="Helical" evidence="7">
    <location>
        <begin position="137"/>
        <end position="159"/>
    </location>
</feature>
<evidence type="ECO:0000256" key="2">
    <source>
        <dbReference type="ARBA" id="ARBA00007977"/>
    </source>
</evidence>
<feature type="transmembrane region" description="Helical" evidence="7">
    <location>
        <begin position="335"/>
        <end position="354"/>
    </location>
</feature>
<evidence type="ECO:0000256" key="1">
    <source>
        <dbReference type="ARBA" id="ARBA00004651"/>
    </source>
</evidence>
<evidence type="ECO:0000256" key="7">
    <source>
        <dbReference type="SAM" id="Phobius"/>
    </source>
</evidence>
<dbReference type="Proteomes" id="UP001309705">
    <property type="component" value="Unassembled WGS sequence"/>
</dbReference>
<gene>
    <name evidence="8" type="ORF">VSX58_04595</name>
</gene>
<accession>A0ABU6JMJ3</accession>
<dbReference type="Pfam" id="PF03601">
    <property type="entry name" value="Cons_hypoth698"/>
    <property type="match status" value="1"/>
</dbReference>
<proteinExistence type="inferred from homology"/>
<dbReference type="InterPro" id="IPR018383">
    <property type="entry name" value="UPF0324_pro"/>
</dbReference>
<dbReference type="NCBIfam" id="TIGR00698">
    <property type="entry name" value="YeiH family putative sulfate export transporter"/>
    <property type="match status" value="1"/>
</dbReference>
<feature type="transmembrane region" description="Helical" evidence="7">
    <location>
        <begin position="166"/>
        <end position="187"/>
    </location>
</feature>
<comment type="similarity">
    <text evidence="2">Belongs to the UPF0324 family.</text>
</comment>
<feature type="transmembrane region" description="Helical" evidence="7">
    <location>
        <begin position="238"/>
        <end position="257"/>
    </location>
</feature>
<feature type="transmembrane region" description="Helical" evidence="7">
    <location>
        <begin position="44"/>
        <end position="65"/>
    </location>
</feature>
<feature type="transmembrane region" description="Helical" evidence="7">
    <location>
        <begin position="100"/>
        <end position="125"/>
    </location>
</feature>
<evidence type="ECO:0000256" key="4">
    <source>
        <dbReference type="ARBA" id="ARBA00022692"/>
    </source>
</evidence>
<organism evidence="8 9">
    <name type="scientific">Brenneria populi</name>
    <dbReference type="NCBI Taxonomy" id="1505588"/>
    <lineage>
        <taxon>Bacteria</taxon>
        <taxon>Pseudomonadati</taxon>
        <taxon>Pseudomonadota</taxon>
        <taxon>Gammaproteobacteria</taxon>
        <taxon>Enterobacterales</taxon>
        <taxon>Pectobacteriaceae</taxon>
        <taxon>Brenneria</taxon>
    </lineage>
</organism>
<keyword evidence="9" id="KW-1185">Reference proteome</keyword>
<protein>
    <submittedName>
        <fullName evidence="8">YeiH family protein</fullName>
    </submittedName>
</protein>
<dbReference type="PANTHER" id="PTHR30106">
    <property type="entry name" value="INNER MEMBRANE PROTEIN YEIH-RELATED"/>
    <property type="match status" value="1"/>
</dbReference>
<dbReference type="RefSeq" id="WP_327617074.1">
    <property type="nucleotide sequence ID" value="NZ_JAYWTM010000001.1"/>
</dbReference>